<dbReference type="SMART" id="SM00271">
    <property type="entry name" value="DnaJ"/>
    <property type="match status" value="1"/>
</dbReference>
<dbReference type="GO" id="GO:0005737">
    <property type="term" value="C:cytoplasm"/>
    <property type="evidence" value="ECO:0007669"/>
    <property type="project" value="TreeGrafter"/>
</dbReference>
<dbReference type="PRINTS" id="PR00625">
    <property type="entry name" value="JDOMAIN"/>
</dbReference>
<protein>
    <recommendedName>
        <fullName evidence="1">J domain-containing protein</fullName>
    </recommendedName>
</protein>
<dbReference type="GO" id="GO:0005634">
    <property type="term" value="C:nucleus"/>
    <property type="evidence" value="ECO:0007669"/>
    <property type="project" value="TreeGrafter"/>
</dbReference>
<dbReference type="Pfam" id="PF00226">
    <property type="entry name" value="DnaJ"/>
    <property type="match status" value="1"/>
</dbReference>
<dbReference type="InterPro" id="IPR001623">
    <property type="entry name" value="DnaJ_domain"/>
</dbReference>
<dbReference type="PANTHER" id="PTHR43948">
    <property type="entry name" value="DNAJ HOMOLOG SUBFAMILY B"/>
    <property type="match status" value="1"/>
</dbReference>
<dbReference type="PROSITE" id="PS50076">
    <property type="entry name" value="DNAJ_2"/>
    <property type="match status" value="1"/>
</dbReference>
<accession>A0A382M3G8</accession>
<dbReference type="EMBL" id="UINC01091023">
    <property type="protein sequence ID" value="SVC43459.1"/>
    <property type="molecule type" value="Genomic_DNA"/>
</dbReference>
<evidence type="ECO:0000313" key="2">
    <source>
        <dbReference type="EMBL" id="SVC43459.1"/>
    </source>
</evidence>
<dbReference type="AlphaFoldDB" id="A0A382M3G8"/>
<dbReference type="GO" id="GO:0051087">
    <property type="term" value="F:protein-folding chaperone binding"/>
    <property type="evidence" value="ECO:0007669"/>
    <property type="project" value="TreeGrafter"/>
</dbReference>
<dbReference type="InterPro" id="IPR018253">
    <property type="entry name" value="DnaJ_domain_CS"/>
</dbReference>
<gene>
    <name evidence="2" type="ORF">METZ01_LOCUS296313</name>
</gene>
<dbReference type="GO" id="GO:0044183">
    <property type="term" value="F:protein folding chaperone"/>
    <property type="evidence" value="ECO:0007669"/>
    <property type="project" value="TreeGrafter"/>
</dbReference>
<reference evidence="2" key="1">
    <citation type="submission" date="2018-05" db="EMBL/GenBank/DDBJ databases">
        <authorList>
            <person name="Lanie J.A."/>
            <person name="Ng W.-L."/>
            <person name="Kazmierczak K.M."/>
            <person name="Andrzejewski T.M."/>
            <person name="Davidsen T.M."/>
            <person name="Wayne K.J."/>
            <person name="Tettelin H."/>
            <person name="Glass J.I."/>
            <person name="Rusch D."/>
            <person name="Podicherti R."/>
            <person name="Tsui H.-C.T."/>
            <person name="Winkler M.E."/>
        </authorList>
    </citation>
    <scope>NUCLEOTIDE SEQUENCE</scope>
</reference>
<dbReference type="InterPro" id="IPR036869">
    <property type="entry name" value="J_dom_sf"/>
</dbReference>
<evidence type="ECO:0000259" key="1">
    <source>
        <dbReference type="PROSITE" id="PS50076"/>
    </source>
</evidence>
<proteinExistence type="predicted"/>
<dbReference type="SUPFAM" id="SSF46565">
    <property type="entry name" value="Chaperone J-domain"/>
    <property type="match status" value="1"/>
</dbReference>
<feature type="domain" description="J" evidence="1">
    <location>
        <begin position="6"/>
        <end position="71"/>
    </location>
</feature>
<name>A0A382M3G8_9ZZZZ</name>
<dbReference type="PANTHER" id="PTHR43948:SF10">
    <property type="entry name" value="MRJ, ISOFORM E"/>
    <property type="match status" value="1"/>
</dbReference>
<organism evidence="2">
    <name type="scientific">marine metagenome</name>
    <dbReference type="NCBI Taxonomy" id="408172"/>
    <lineage>
        <taxon>unclassified sequences</taxon>
        <taxon>metagenomes</taxon>
        <taxon>ecological metagenomes</taxon>
    </lineage>
</organism>
<feature type="non-terminal residue" evidence="2">
    <location>
        <position position="76"/>
    </location>
</feature>
<dbReference type="GO" id="GO:0051082">
    <property type="term" value="F:unfolded protein binding"/>
    <property type="evidence" value="ECO:0007669"/>
    <property type="project" value="TreeGrafter"/>
</dbReference>
<dbReference type="CDD" id="cd06257">
    <property type="entry name" value="DnaJ"/>
    <property type="match status" value="1"/>
</dbReference>
<sequence length="76" mass="8733">MSENRDYYEILGLGRGASDEEIKKAYRTLALKYHPDKNKGDEQAESRFKEAAEAFEVLSDPEKRAAYDRYGVDGLR</sequence>
<dbReference type="PROSITE" id="PS00636">
    <property type="entry name" value="DNAJ_1"/>
    <property type="match status" value="1"/>
</dbReference>
<dbReference type="Gene3D" id="1.10.287.110">
    <property type="entry name" value="DnaJ domain"/>
    <property type="match status" value="1"/>
</dbReference>